<evidence type="ECO:0000313" key="1">
    <source>
        <dbReference type="EMBL" id="CBI07855.1"/>
    </source>
</evidence>
<accession>E6QKT5</accession>
<proteinExistence type="predicted"/>
<protein>
    <submittedName>
        <fullName evidence="1">Uncharacterized protein</fullName>
    </submittedName>
</protein>
<organism evidence="1">
    <name type="scientific">mine drainage metagenome</name>
    <dbReference type="NCBI Taxonomy" id="410659"/>
    <lineage>
        <taxon>unclassified sequences</taxon>
        <taxon>metagenomes</taxon>
        <taxon>ecological metagenomes</taxon>
    </lineage>
</organism>
<dbReference type="EMBL" id="CABQ01000153">
    <property type="protein sequence ID" value="CBI07855.1"/>
    <property type="molecule type" value="Genomic_DNA"/>
</dbReference>
<dbReference type="AlphaFoldDB" id="E6QKT5"/>
<gene>
    <name evidence="1" type="ORF">CARN6_1257</name>
</gene>
<sequence>MIYDLASHCLRHVLFSLKMSIRGRAHNVKYALRIYQAQTAAQPLTCRAMRYSNMRWHLGRNYDVGKTSF</sequence>
<reference evidence="1" key="1">
    <citation type="submission" date="2009-10" db="EMBL/GenBank/DDBJ databases">
        <title>Diversity of trophic interactions inside an arsenic-rich microbial ecosystem.</title>
        <authorList>
            <person name="Bertin P.N."/>
            <person name="Heinrich-Salmeron A."/>
            <person name="Pelletier E."/>
            <person name="Goulhen-Chollet F."/>
            <person name="Arsene-Ploetze F."/>
            <person name="Gallien S."/>
            <person name="Calteau A."/>
            <person name="Vallenet D."/>
            <person name="Casiot C."/>
            <person name="Chane-Woon-Ming B."/>
            <person name="Giloteaux L."/>
            <person name="Barakat M."/>
            <person name="Bonnefoy V."/>
            <person name="Bruneel O."/>
            <person name="Chandler M."/>
            <person name="Cleiss J."/>
            <person name="Duran R."/>
            <person name="Elbaz-Poulichet F."/>
            <person name="Fonknechten N."/>
            <person name="Lauga B."/>
            <person name="Mornico D."/>
            <person name="Ortet P."/>
            <person name="Schaeffer C."/>
            <person name="Siguier P."/>
            <person name="Alexander Thil Smith A."/>
            <person name="Van Dorsselaer A."/>
            <person name="Weissenbach J."/>
            <person name="Medigue C."/>
            <person name="Le Paslier D."/>
        </authorList>
    </citation>
    <scope>NUCLEOTIDE SEQUENCE</scope>
</reference>
<name>E6QKT5_9ZZZZ</name>
<comment type="caution">
    <text evidence="1">The sequence shown here is derived from an EMBL/GenBank/DDBJ whole genome shotgun (WGS) entry which is preliminary data.</text>
</comment>